<dbReference type="GO" id="GO:0051539">
    <property type="term" value="F:4 iron, 4 sulfur cluster binding"/>
    <property type="evidence" value="ECO:0007669"/>
    <property type="project" value="UniProtKB-KW"/>
</dbReference>
<gene>
    <name evidence="6" type="ORF">PSM36_0096</name>
</gene>
<dbReference type="Proteomes" id="UP000187464">
    <property type="component" value="Chromosome I"/>
</dbReference>
<keyword evidence="4" id="KW-0408">Iron</keyword>
<evidence type="ECO:0000256" key="3">
    <source>
        <dbReference type="ARBA" id="ARBA00023002"/>
    </source>
</evidence>
<dbReference type="AlphaFoldDB" id="A0A1R3SYP6"/>
<proteinExistence type="predicted"/>
<keyword evidence="5" id="KW-0411">Iron-sulfur</keyword>
<dbReference type="PRINTS" id="PR00469">
    <property type="entry name" value="PNDRDTASEII"/>
</dbReference>
<keyword evidence="1" id="KW-0004">4Fe-4S</keyword>
<dbReference type="InterPro" id="IPR036188">
    <property type="entry name" value="FAD/NAD-bd_sf"/>
</dbReference>
<dbReference type="Pfam" id="PF12831">
    <property type="entry name" value="FAD_oxidored"/>
    <property type="match status" value="3"/>
</dbReference>
<keyword evidence="7" id="KW-1185">Reference proteome</keyword>
<sequence length="1002" mass="111021">MVTRRDFIKATTLGGTLVATRQMSNARTVFMSATKPDSGFIEEGEKRIPVIKEVDIVIVGGTSAAVAAASAASRTGSKVFLVAPLSYLGDDVCGSFRIVCDENEKPDNPLSRRLFLQSKYPTPLYIKTELENELIDYDVDFLYSSYVTNILVDKEGSLSGIVIANRSGRQAIRCRAIIDATHVASVARTAGAQFTDFKAQKYTFNFVTIGSEPQSIPDTKAEKIPYSITVKDKELPVVRYSFQMHVGNDSYAVIQEIEQKIRDKVWTPAQSDSSDILEYVPFVSIISERGFNKQISSVRDIPIEALQPKGIKNIWVLGPSADVSNEISEKIMRPVYATSLGIIVGETVAMSVKNIPVSNTDRVYHLVRKGDKKGEIRELLHPLRPGTNKGFVTSSNEALPVLGEYDVVVMGGGTAGAPAGISAARQGAKTLVLEYLHGLGGIMTLGLIGKYWDGYRGGFSSEVDNGVRGMAPLDHPRQMKNWESDHLSDWKQEYFRSELRRSGGDLWFGVLGCGALVRNNQVSGIVVCTPYGRGIILAKVVVDSTGSADIAIAAGADYNYTGKNVAVQGAGMGSWKPEDYYNNNDWAFIDDSDVLDISRIYVQAKKKLAGHYDMVKLPQTRERRRMVGEYTVSVYDVISKRRYPDTISYHKSSFDTHGMIVDPYFILSPPQERHTIYDADVPLRALLPKGLKGIIVTGLGASADRDAMPVIRMQACLQNQGYAVGYISAMAVRENKDFRELNIKAIQKFLVSMGNLPDHVVKDKPFRGYSDKDFADAARSLRDNYKGLEVLLTDHERCRRIIRREIESAALRDKLTYASVLCMLGDDTFASIIASEIKKQDKWDQGWDYRGMHQFGASMSRMDALLFALGNSKGKRSLPVILEKAALLKPESEFSHFRAIAYALGEIRSKEAVPILYDLLISPGMRYHHITSYREARAKVVPSVNDNSVRNAALKEIHLAYALFICGDKNHLGETILKSYANGLQGHYARFATDKIQIIKSN</sequence>
<dbReference type="PANTHER" id="PTHR43498">
    <property type="entry name" value="FERREDOXIN:COB-COM HETERODISULFIDE REDUCTASE SUBUNIT A"/>
    <property type="match status" value="1"/>
</dbReference>
<keyword evidence="3" id="KW-0560">Oxidoreductase</keyword>
<dbReference type="GO" id="GO:0016491">
    <property type="term" value="F:oxidoreductase activity"/>
    <property type="evidence" value="ECO:0007669"/>
    <property type="project" value="UniProtKB-KW"/>
</dbReference>
<dbReference type="InterPro" id="IPR004155">
    <property type="entry name" value="PBS_lyase_HEAT"/>
</dbReference>
<dbReference type="RefSeq" id="WP_076928323.1">
    <property type="nucleotide sequence ID" value="NZ_LT605205.1"/>
</dbReference>
<protein>
    <submittedName>
        <fullName evidence="6">FAD dependent oxidoreductase</fullName>
    </submittedName>
</protein>
<evidence type="ECO:0000256" key="5">
    <source>
        <dbReference type="ARBA" id="ARBA00023014"/>
    </source>
</evidence>
<dbReference type="PANTHER" id="PTHR43498:SF1">
    <property type="entry name" value="COB--COM HETERODISULFIDE REDUCTASE IRON-SULFUR SUBUNIT A"/>
    <property type="match status" value="1"/>
</dbReference>
<dbReference type="EMBL" id="LT605205">
    <property type="protein sequence ID" value="SCD18932.1"/>
    <property type="molecule type" value="Genomic_DNA"/>
</dbReference>
<accession>A0A1R3SYP6</accession>
<organism evidence="6 7">
    <name type="scientific">Proteiniphilum saccharofermentans</name>
    <dbReference type="NCBI Taxonomy" id="1642647"/>
    <lineage>
        <taxon>Bacteria</taxon>
        <taxon>Pseudomonadati</taxon>
        <taxon>Bacteroidota</taxon>
        <taxon>Bacteroidia</taxon>
        <taxon>Bacteroidales</taxon>
        <taxon>Dysgonomonadaceae</taxon>
        <taxon>Proteiniphilum</taxon>
    </lineage>
</organism>
<name>A0A1R3SYP6_9BACT</name>
<evidence type="ECO:0000256" key="2">
    <source>
        <dbReference type="ARBA" id="ARBA00022723"/>
    </source>
</evidence>
<dbReference type="STRING" id="1642647.PSM36_0096"/>
<keyword evidence="2" id="KW-0479">Metal-binding</keyword>
<dbReference type="Pfam" id="PF03130">
    <property type="entry name" value="HEAT_PBS"/>
    <property type="match status" value="1"/>
</dbReference>
<evidence type="ECO:0000256" key="4">
    <source>
        <dbReference type="ARBA" id="ARBA00023004"/>
    </source>
</evidence>
<evidence type="ECO:0000256" key="1">
    <source>
        <dbReference type="ARBA" id="ARBA00022485"/>
    </source>
</evidence>
<dbReference type="SUPFAM" id="SSF51905">
    <property type="entry name" value="FAD/NAD(P)-binding domain"/>
    <property type="match status" value="2"/>
</dbReference>
<dbReference type="InterPro" id="IPR019546">
    <property type="entry name" value="TAT_signal_bac_arc"/>
</dbReference>
<evidence type="ECO:0000313" key="6">
    <source>
        <dbReference type="EMBL" id="SCD18932.1"/>
    </source>
</evidence>
<reference evidence="6 7" key="1">
    <citation type="submission" date="2016-08" db="EMBL/GenBank/DDBJ databases">
        <authorList>
            <person name="Seilhamer J.J."/>
        </authorList>
    </citation>
    <scope>NUCLEOTIDE SEQUENCE [LARGE SCALE GENOMIC DNA]</scope>
    <source>
        <strain evidence="6">M3/6</strain>
    </source>
</reference>
<dbReference type="NCBIfam" id="TIGR01409">
    <property type="entry name" value="TAT_signal_seq"/>
    <property type="match status" value="1"/>
</dbReference>
<dbReference type="Gene3D" id="3.50.50.60">
    <property type="entry name" value="FAD/NAD(P)-binding domain"/>
    <property type="match status" value="2"/>
</dbReference>
<dbReference type="InterPro" id="IPR039650">
    <property type="entry name" value="HdrA-like"/>
</dbReference>
<dbReference type="KEGG" id="psac:PSM36_0096"/>
<evidence type="ECO:0000313" key="7">
    <source>
        <dbReference type="Proteomes" id="UP000187464"/>
    </source>
</evidence>
<dbReference type="GO" id="GO:0046872">
    <property type="term" value="F:metal ion binding"/>
    <property type="evidence" value="ECO:0007669"/>
    <property type="project" value="UniProtKB-KW"/>
</dbReference>